<feature type="compositionally biased region" description="Low complexity" evidence="1">
    <location>
        <begin position="504"/>
        <end position="519"/>
    </location>
</feature>
<dbReference type="InterPro" id="IPR058686">
    <property type="entry name" value="Ig_NPHP4_3rd"/>
</dbReference>
<dbReference type="GO" id="GO:0120206">
    <property type="term" value="C:photoreceptor distal connecting cilium"/>
    <property type="evidence" value="ECO:0007669"/>
    <property type="project" value="Ensembl"/>
</dbReference>
<feature type="domain" description="NPHP4 Ig-like" evidence="7">
    <location>
        <begin position="983"/>
        <end position="1133"/>
    </location>
</feature>
<dbReference type="Pfam" id="PF26186">
    <property type="entry name" value="NPHP4_C2_3rd"/>
    <property type="match status" value="1"/>
</dbReference>
<dbReference type="GO" id="GO:0090090">
    <property type="term" value="P:negative regulation of canonical Wnt signaling pathway"/>
    <property type="evidence" value="ECO:0007669"/>
    <property type="project" value="Ensembl"/>
</dbReference>
<feature type="domain" description="NPHP4 C2-like" evidence="4">
    <location>
        <begin position="601"/>
        <end position="834"/>
    </location>
</feature>
<dbReference type="Pfam" id="PF26187">
    <property type="entry name" value="Ig_NPHP4_4th"/>
    <property type="match status" value="1"/>
</dbReference>
<proteinExistence type="predicted"/>
<dbReference type="Ensembl" id="ENSAMET00000047000.1">
    <property type="protein sequence ID" value="ENSAMEP00000025755.1"/>
    <property type="gene ID" value="ENSAMEG00000015773.2"/>
</dbReference>
<organism evidence="8 9">
    <name type="scientific">Ailuropoda melanoleuca</name>
    <name type="common">Giant panda</name>
    <dbReference type="NCBI Taxonomy" id="9646"/>
    <lineage>
        <taxon>Eukaryota</taxon>
        <taxon>Metazoa</taxon>
        <taxon>Chordata</taxon>
        <taxon>Craniata</taxon>
        <taxon>Vertebrata</taxon>
        <taxon>Euteleostomi</taxon>
        <taxon>Mammalia</taxon>
        <taxon>Eutheria</taxon>
        <taxon>Laurasiatheria</taxon>
        <taxon>Carnivora</taxon>
        <taxon>Caniformia</taxon>
        <taxon>Ursidae</taxon>
        <taxon>Ailuropoda</taxon>
    </lineage>
</organism>
<dbReference type="GO" id="GO:0005814">
    <property type="term" value="C:centriole"/>
    <property type="evidence" value="ECO:0007669"/>
    <property type="project" value="Ensembl"/>
</dbReference>
<dbReference type="Ensembl" id="ENSAMET00000034012.1">
    <property type="protein sequence ID" value="ENSAMEP00000024486.1"/>
    <property type="gene ID" value="ENSAMEG00000015773.2"/>
</dbReference>
<evidence type="ECO:0000256" key="1">
    <source>
        <dbReference type="SAM" id="MobiDB-lite"/>
    </source>
</evidence>
<dbReference type="InterPro" id="IPR058685">
    <property type="entry name" value="Ig_NPHP4_4th"/>
</dbReference>
<dbReference type="GO" id="GO:0035845">
    <property type="term" value="P:photoreceptor cell outer segment organization"/>
    <property type="evidence" value="ECO:0007669"/>
    <property type="project" value="Ensembl"/>
</dbReference>
<dbReference type="GO" id="GO:0097546">
    <property type="term" value="C:ciliary base"/>
    <property type="evidence" value="ECO:0007669"/>
    <property type="project" value="Ensembl"/>
</dbReference>
<evidence type="ECO:0000259" key="4">
    <source>
        <dbReference type="Pfam" id="PF26186"/>
    </source>
</evidence>
<evidence type="ECO:0000313" key="8">
    <source>
        <dbReference type="Ensembl" id="ENSAMEP00000025755.1"/>
    </source>
</evidence>
<accession>A0A7N5JI79</accession>
<dbReference type="GO" id="GO:1903348">
    <property type="term" value="P:positive regulation of bicellular tight junction assembly"/>
    <property type="evidence" value="ECO:0007669"/>
    <property type="project" value="Ensembl"/>
</dbReference>
<dbReference type="Pfam" id="PF26015">
    <property type="entry name" value="Ig_NPH4_3rd"/>
    <property type="match status" value="1"/>
</dbReference>
<gene>
    <name evidence="8" type="primary">NPHP4</name>
</gene>
<dbReference type="Proteomes" id="UP000008912">
    <property type="component" value="Unassembled WGS sequence"/>
</dbReference>
<dbReference type="PANTHER" id="PTHR31043:SF3">
    <property type="entry name" value="NEPHROCYSTIN-4"/>
    <property type="match status" value="1"/>
</dbReference>
<dbReference type="GO" id="GO:0036064">
    <property type="term" value="C:ciliary basal body"/>
    <property type="evidence" value="ECO:0007669"/>
    <property type="project" value="TreeGrafter"/>
</dbReference>
<evidence type="ECO:0000259" key="2">
    <source>
        <dbReference type="Pfam" id="PF26015"/>
    </source>
</evidence>
<dbReference type="PANTHER" id="PTHR31043">
    <property type="entry name" value="NEPHROCYSTIN-4"/>
    <property type="match status" value="1"/>
</dbReference>
<protein>
    <submittedName>
        <fullName evidence="8">Nephrocystin 4</fullName>
    </submittedName>
</protein>
<feature type="region of interest" description="Disordered" evidence="1">
    <location>
        <begin position="470"/>
        <end position="541"/>
    </location>
</feature>
<dbReference type="Pfam" id="PF26190">
    <property type="entry name" value="Ig_NPHP4_1st"/>
    <property type="match status" value="1"/>
</dbReference>
<dbReference type="Pfam" id="PF26189">
    <property type="entry name" value="Ig_NPHP4_2nd"/>
    <property type="match status" value="1"/>
</dbReference>
<feature type="domain" description="NPHP4 SK-like" evidence="3">
    <location>
        <begin position="912"/>
        <end position="980"/>
    </location>
</feature>
<dbReference type="CDD" id="cd22239">
    <property type="entry name" value="NPHP4"/>
    <property type="match status" value="1"/>
</dbReference>
<dbReference type="GO" id="GO:0045494">
    <property type="term" value="P:photoreceptor cell maintenance"/>
    <property type="evidence" value="ECO:0007669"/>
    <property type="project" value="Ensembl"/>
</dbReference>
<dbReference type="GO" id="GO:0060041">
    <property type="term" value="P:retina development in camera-type eye"/>
    <property type="evidence" value="ECO:0007669"/>
    <property type="project" value="Ensembl"/>
</dbReference>
<feature type="compositionally biased region" description="Polar residues" evidence="1">
    <location>
        <begin position="520"/>
        <end position="534"/>
    </location>
</feature>
<evidence type="ECO:0000259" key="3">
    <source>
        <dbReference type="Pfam" id="PF26173"/>
    </source>
</evidence>
<dbReference type="GO" id="GO:0030317">
    <property type="term" value="P:flagellated sperm motility"/>
    <property type="evidence" value="ECO:0007669"/>
    <property type="project" value="Ensembl"/>
</dbReference>
<dbReference type="GO" id="GO:0005813">
    <property type="term" value="C:centrosome"/>
    <property type="evidence" value="ECO:0007669"/>
    <property type="project" value="Ensembl"/>
</dbReference>
<dbReference type="InterPro" id="IPR029775">
    <property type="entry name" value="NPHP4"/>
</dbReference>
<dbReference type="InterPro" id="IPR058765">
    <property type="entry name" value="NPHP4_C2-like"/>
</dbReference>
<dbReference type="GO" id="GO:0005911">
    <property type="term" value="C:cell-cell junction"/>
    <property type="evidence" value="ECO:0007669"/>
    <property type="project" value="Ensembl"/>
</dbReference>
<keyword evidence="9" id="KW-1185">Reference proteome</keyword>
<evidence type="ECO:0000259" key="6">
    <source>
        <dbReference type="Pfam" id="PF26189"/>
    </source>
</evidence>
<evidence type="ECO:0000259" key="7">
    <source>
        <dbReference type="Pfam" id="PF26190"/>
    </source>
</evidence>
<dbReference type="Ensembl" id="ENSAMET00000036676.1">
    <property type="protein sequence ID" value="ENSAMEP00000038676.1"/>
    <property type="gene ID" value="ENSAMEG00000015773.2"/>
</dbReference>
<name>A0A7N5JI79_AILME</name>
<dbReference type="GO" id="GO:1904491">
    <property type="term" value="P:protein localization to ciliary transition zone"/>
    <property type="evidence" value="ECO:0007669"/>
    <property type="project" value="TreeGrafter"/>
</dbReference>
<dbReference type="GO" id="GO:0005829">
    <property type="term" value="C:cytosol"/>
    <property type="evidence" value="ECO:0007669"/>
    <property type="project" value="Ensembl"/>
</dbReference>
<sequence>MSDWLKIFDQNVLVPPHPQRARQPLKESTAFQCVLKWLDGPLIKQGVLEVLSEVGCHLRVSLFDVTYRHFFGRTWKTAVRPVEQLSRQPSRIVFDEPMYFHTSLNHPNVLAVVEVVAEGRKQDGSLQALSCGFGILRIFGNKPESPTSVSQDKRLRLYHGTPRALLHPLLQDPVEQNKHMTLIESCSLQYTLRPHPVLEPAFHLLPENLLVSGLQHIPGLLPAHGEKGDALRKPRLQKSVTWYLDDLFFTLYPSLEKFEEELLELLVRDHFREGGVPLDGGVLEILERRLHIGVHNGLGFVQRPQVVVLVPEMDMALTRSASFSRKVGSSSKARCSSGNQALVLRSRLRLPEMVHHPAFAIIFQLEYVFNSPSGVDGKAASVTSLSSVACMHMIRWAVWNPVLEAGSGKVILPLQGGIRPSPSHCLVYKVPPASMSSEEVKQVESGTIQFQYSLSPEGHLDTATGLIHSPEAERQPSRRPPTTPASPPAPAPQGLAALQDSPVGPGLSLSQLAASPQSPTRCRSATPSSRQPDSSEPPLAQEQGLPLEGRISHLEAQLSQTSLVLGASVAEQLRELPFTPVHTPIVVEAQARSSGSKLSRASMVLLQASGFPEILDANKQPAEAVNPTDPVKFNPQKEASDYLQSNEIVLQFLAFSRMSQDCQGAPWPKTVYFTFQFYRFPPVTTPRLQLVGLDETGRTHSGSLSHLLVLTDRDGSSDAGAPGFQLKYLVEPGFLKPGEQRWFTHYLAAQTLQIDVWDGDSLLLVGSAAVQMKHLLRQGRPAVQVLHELEVVATEYEQDVVVSGDVTRFGCVKPIGVYTVVKGWLHLTLANVGHVCEQTVRNSSSLPPSRSRVISNDGAGHFKGGSLLARGGLRPVKNVVQAQKLVDVDCELAAMLFTHTQHGSKGPQGAGREGDAIRRRKLERMRSVRLQESGGELSCWGASMLAQQSVHAQHARDLQVIAAYRERTKAESIASALSLAITTEHTIHVTLGTAEFFEFALRNPHNTQHTVTIEVDSPELSIIQDSREWKYFKDAAKLHTPVEEDMFYLRGSLAPQIFLRPRETAHIPFRYQTFSGGPPALAQASAELRSEKGTDAGSPQKSSAMPTKHAKVLFRGSGGKPLAVLCLTVETQPHVVDQVFRFYQPELTFLKKAIRLPPWHTLPGAPVGRPGEEPLVHVRCSDPNVICETQNVGPGEPRDVFLKVASGPSPESKDFFVTVYADRWLATPVQIWQVHLHSLQRVDVSCVTGQRTRLSLVLRGTQTVRRVQAFTSHPQELKTDPKGVFVLPPHGVQDLHVAVRPRRAGSRFIHLNLVDVDYHQLVASWLVCLSCRPPVISKAFEITLAAGEGRGANKRITYTNPYPSQRTYHLHSDHPDLLQFREDSFQVGGGETYTIGLRFAPRRSAGEEEILIYINDHEDKNEEAFCVKVIYR</sequence>
<dbReference type="GO" id="GO:0097470">
    <property type="term" value="C:ribbon synapse"/>
    <property type="evidence" value="ECO:0007669"/>
    <property type="project" value="Ensembl"/>
</dbReference>
<reference evidence="8" key="2">
    <citation type="submission" date="2025-05" db="UniProtKB">
        <authorList>
            <consortium name="Ensembl"/>
        </authorList>
    </citation>
    <scope>IDENTIFICATION</scope>
</reference>
<evidence type="ECO:0000313" key="9">
    <source>
        <dbReference type="Proteomes" id="UP000008912"/>
    </source>
</evidence>
<feature type="compositionally biased region" description="Pro residues" evidence="1">
    <location>
        <begin position="478"/>
        <end position="491"/>
    </location>
</feature>
<reference evidence="8 9" key="1">
    <citation type="journal article" date="2010" name="Nature">
        <title>The sequence and de novo assembly of the giant panda genome.</title>
        <authorList>
            <person name="Li R."/>
            <person name="Fan W."/>
            <person name="Tian G."/>
            <person name="Zhu H."/>
            <person name="He L."/>
            <person name="Cai J."/>
            <person name="Huang Q."/>
            <person name="Cai Q."/>
            <person name="Li B."/>
            <person name="Bai Y."/>
            <person name="Zhang Z."/>
            <person name="Zhang Y."/>
            <person name="Wang W."/>
            <person name="Li J."/>
            <person name="Wei F."/>
            <person name="Li H."/>
            <person name="Jian M."/>
            <person name="Li J."/>
            <person name="Zhang Z."/>
            <person name="Nielsen R."/>
            <person name="Li D."/>
            <person name="Gu W."/>
            <person name="Yang Z."/>
            <person name="Xuan Z."/>
            <person name="Ryder O.A."/>
            <person name="Leung F.C."/>
            <person name="Zhou Y."/>
            <person name="Cao J."/>
            <person name="Sun X."/>
            <person name="Fu Y."/>
            <person name="Fang X."/>
            <person name="Guo X."/>
            <person name="Wang B."/>
            <person name="Hou R."/>
            <person name="Shen F."/>
            <person name="Mu B."/>
            <person name="Ni P."/>
            <person name="Lin R."/>
            <person name="Qian W."/>
            <person name="Wang G."/>
            <person name="Yu C."/>
            <person name="Nie W."/>
            <person name="Wang J."/>
            <person name="Wu Z."/>
            <person name="Liang H."/>
            <person name="Min J."/>
            <person name="Wu Q."/>
            <person name="Cheng S."/>
            <person name="Ruan J."/>
            <person name="Wang M."/>
            <person name="Shi Z."/>
            <person name="Wen M."/>
            <person name="Liu B."/>
            <person name="Ren X."/>
            <person name="Zheng H."/>
            <person name="Dong D."/>
            <person name="Cook K."/>
            <person name="Shan G."/>
            <person name="Zhang H."/>
            <person name="Kosiol C."/>
            <person name="Xie X."/>
            <person name="Lu Z."/>
            <person name="Zheng H."/>
            <person name="Li Y."/>
            <person name="Steiner C.C."/>
            <person name="Lam T.T."/>
            <person name="Lin S."/>
            <person name="Zhang Q."/>
            <person name="Li G."/>
            <person name="Tian J."/>
            <person name="Gong T."/>
            <person name="Liu H."/>
            <person name="Zhang D."/>
            <person name="Fang L."/>
            <person name="Ye C."/>
            <person name="Zhang J."/>
            <person name="Hu W."/>
            <person name="Xu A."/>
            <person name="Ren Y."/>
            <person name="Zhang G."/>
            <person name="Bruford M.W."/>
            <person name="Li Q."/>
            <person name="Ma L."/>
            <person name="Guo Y."/>
            <person name="An N."/>
            <person name="Hu Y."/>
            <person name="Zheng Y."/>
            <person name="Shi Y."/>
            <person name="Li Z."/>
            <person name="Liu Q."/>
            <person name="Chen Y."/>
            <person name="Zhao J."/>
            <person name="Qu N."/>
            <person name="Zhao S."/>
            <person name="Tian F."/>
            <person name="Wang X."/>
            <person name="Wang H."/>
            <person name="Xu L."/>
            <person name="Liu X."/>
            <person name="Vinar T."/>
            <person name="Wang Y."/>
            <person name="Lam T.W."/>
            <person name="Yiu S.M."/>
            <person name="Liu S."/>
            <person name="Zhang H."/>
            <person name="Li D."/>
            <person name="Huang Y."/>
            <person name="Wang X."/>
            <person name="Yang G."/>
            <person name="Jiang Z."/>
            <person name="Wang J."/>
            <person name="Qin N."/>
            <person name="Li L."/>
            <person name="Li J."/>
            <person name="Bolund L."/>
            <person name="Kristiansen K."/>
            <person name="Wong G.K."/>
            <person name="Olson M."/>
            <person name="Zhang X."/>
            <person name="Li S."/>
            <person name="Yang H."/>
            <person name="Wang J."/>
            <person name="Wang J."/>
        </authorList>
    </citation>
    <scope>NUCLEOTIDE SEQUENCE [LARGE SCALE GENOMIC DNA]</scope>
</reference>
<evidence type="ECO:0000259" key="5">
    <source>
        <dbReference type="Pfam" id="PF26187"/>
    </source>
</evidence>
<dbReference type="InterPro" id="IPR058764">
    <property type="entry name" value="NPHP4_SK"/>
</dbReference>
<feature type="domain" description="NPHP4 Ig-like" evidence="6">
    <location>
        <begin position="1140"/>
        <end position="1237"/>
    </location>
</feature>
<dbReference type="InterPro" id="IPR058687">
    <property type="entry name" value="Ig_NPHP4_1st"/>
</dbReference>
<feature type="domain" description="NPHP4 Ig-like" evidence="2">
    <location>
        <begin position="1248"/>
        <end position="1332"/>
    </location>
</feature>
<dbReference type="Pfam" id="PF26173">
    <property type="entry name" value="NPHP4_SK"/>
    <property type="match status" value="1"/>
</dbReference>
<feature type="domain" description="NPHP4 Ig-like" evidence="5">
    <location>
        <begin position="1337"/>
        <end position="1432"/>
    </location>
</feature>
<dbReference type="InterPro" id="IPR058688">
    <property type="entry name" value="Ig_NPHP4_2nd"/>
</dbReference>
<dbReference type="GeneTree" id="ENSGT00510000048827"/>
<dbReference type="GO" id="GO:0016604">
    <property type="term" value="C:nuclear body"/>
    <property type="evidence" value="ECO:0007669"/>
    <property type="project" value="Ensembl"/>
</dbReference>